<dbReference type="Pfam" id="PF02470">
    <property type="entry name" value="MlaD"/>
    <property type="match status" value="1"/>
</dbReference>
<dbReference type="InterPro" id="IPR003399">
    <property type="entry name" value="Mce/MlaD"/>
</dbReference>
<feature type="domain" description="Mce/MlaD" evidence="2">
    <location>
        <begin position="32"/>
        <end position="109"/>
    </location>
</feature>
<accession>A0A6J7JM99</accession>
<gene>
    <name evidence="3" type="ORF">UFOPK3564_03144</name>
</gene>
<feature type="region of interest" description="Disordered" evidence="1">
    <location>
        <begin position="385"/>
        <end position="456"/>
    </location>
</feature>
<protein>
    <submittedName>
        <fullName evidence="3">Unannotated protein</fullName>
    </submittedName>
</protein>
<sequence>MSDLRKLAVPGLALLVVIAVAAFVMGGGGGGGYTVQAEFKDVNGLRKNSDVKIGGVPGGKISKIELTERDTGLVTMTLQDGAFPIGAGATADSRPVNLLGEKFVDLDPGNTKRPEDSGATIPIKSTGTPAELDDILNMLDPTTRGRLRVLINEAGVGIAGRDSDINAVLDRLPPSLREARKLVSSFAADTDRLKRLATKGDRVVAELADGKDDVTAFVDTAEQTLRNTSANRENLGRTLDAAPGTIRQLRGTLDELATASSRLRPAARDLRSTSKPLAATLARLPQFADDAEPTLRAARETAPSLERLGRRGAPIVARLEPTARELSRFSTVANPFSKTLDNQINPLLTVMEGWARTIQTRDNAGHLFRTEAVPDEELVTALLGRLGTRDQQNRPQATGPSGIANGDPLPGTPERSKPAPTPTLATPATPAPASPGQDSDKGSADGVADLLDYLLR</sequence>
<evidence type="ECO:0000256" key="1">
    <source>
        <dbReference type="SAM" id="MobiDB-lite"/>
    </source>
</evidence>
<proteinExistence type="predicted"/>
<dbReference type="PANTHER" id="PTHR33371">
    <property type="entry name" value="INTERMEMBRANE PHOSPHOLIPID TRANSPORT SYSTEM BINDING PROTEIN MLAD-RELATED"/>
    <property type="match status" value="1"/>
</dbReference>
<dbReference type="AlphaFoldDB" id="A0A6J7JM99"/>
<dbReference type="InterPro" id="IPR052336">
    <property type="entry name" value="MlaD_Phospholipid_Transporter"/>
</dbReference>
<dbReference type="PANTHER" id="PTHR33371:SF4">
    <property type="entry name" value="INTERMEMBRANE PHOSPHOLIPID TRANSPORT SYSTEM BINDING PROTEIN MLAD"/>
    <property type="match status" value="1"/>
</dbReference>
<reference evidence="3" key="1">
    <citation type="submission" date="2020-05" db="EMBL/GenBank/DDBJ databases">
        <authorList>
            <person name="Chiriac C."/>
            <person name="Salcher M."/>
            <person name="Ghai R."/>
            <person name="Kavagutti S V."/>
        </authorList>
    </citation>
    <scope>NUCLEOTIDE SEQUENCE</scope>
</reference>
<organism evidence="3">
    <name type="scientific">freshwater metagenome</name>
    <dbReference type="NCBI Taxonomy" id="449393"/>
    <lineage>
        <taxon>unclassified sequences</taxon>
        <taxon>metagenomes</taxon>
        <taxon>ecological metagenomes</taxon>
    </lineage>
</organism>
<dbReference type="EMBL" id="CAFBMK010000276">
    <property type="protein sequence ID" value="CAB4944505.1"/>
    <property type="molecule type" value="Genomic_DNA"/>
</dbReference>
<evidence type="ECO:0000259" key="2">
    <source>
        <dbReference type="Pfam" id="PF02470"/>
    </source>
</evidence>
<name>A0A6J7JM99_9ZZZZ</name>
<evidence type="ECO:0000313" key="3">
    <source>
        <dbReference type="EMBL" id="CAB4944505.1"/>
    </source>
</evidence>